<evidence type="ECO:0000313" key="7">
    <source>
        <dbReference type="EMBL" id="SFV33467.1"/>
    </source>
</evidence>
<dbReference type="EMBL" id="FPCJ01000001">
    <property type="protein sequence ID" value="SFV33467.1"/>
    <property type="molecule type" value="Genomic_DNA"/>
</dbReference>
<evidence type="ECO:0000256" key="2">
    <source>
        <dbReference type="ARBA" id="ARBA00022692"/>
    </source>
</evidence>
<evidence type="ECO:0000256" key="4">
    <source>
        <dbReference type="ARBA" id="ARBA00023136"/>
    </source>
</evidence>
<dbReference type="RefSeq" id="WP_245759946.1">
    <property type="nucleotide sequence ID" value="NZ_FPCJ01000001.1"/>
</dbReference>
<dbReference type="GO" id="GO:0000271">
    <property type="term" value="P:polysaccharide biosynthetic process"/>
    <property type="evidence" value="ECO:0007669"/>
    <property type="project" value="InterPro"/>
</dbReference>
<evidence type="ECO:0000256" key="1">
    <source>
        <dbReference type="ARBA" id="ARBA00004141"/>
    </source>
</evidence>
<dbReference type="InterPro" id="IPR007267">
    <property type="entry name" value="GtrA_DPMS_TM"/>
</dbReference>
<dbReference type="STRING" id="1393122.SAMN05660895_1716"/>
<evidence type="ECO:0000313" key="8">
    <source>
        <dbReference type="Proteomes" id="UP000199537"/>
    </source>
</evidence>
<evidence type="ECO:0000256" key="5">
    <source>
        <dbReference type="SAM" id="Phobius"/>
    </source>
</evidence>
<evidence type="ECO:0000256" key="3">
    <source>
        <dbReference type="ARBA" id="ARBA00022989"/>
    </source>
</evidence>
<sequence length="163" mass="19211">MQMRQFILRIIDFFYWPVFRSWLPLRTFRYLFCGSFSNGVDILMYFISYHFILHEQMLHVGSLTISAPIAAFLMAFCVSFPTGFSLSKFIVFPESELRGRVQLFRYLLLVGACIVLNYVFLKLFVNTWHWYPTLGKIATTVLVATFSFLTQKHFTFRIKTQPA</sequence>
<dbReference type="Proteomes" id="UP000199537">
    <property type="component" value="Unassembled WGS sequence"/>
</dbReference>
<name>A0A1I7NFL4_9BACT</name>
<feature type="transmembrane region" description="Helical" evidence="5">
    <location>
        <begin position="30"/>
        <end position="53"/>
    </location>
</feature>
<keyword evidence="8" id="KW-1185">Reference proteome</keyword>
<proteinExistence type="predicted"/>
<comment type="subcellular location">
    <subcellularLocation>
        <location evidence="1">Membrane</location>
        <topology evidence="1">Multi-pass membrane protein</topology>
    </subcellularLocation>
</comment>
<dbReference type="AlphaFoldDB" id="A0A1I7NFL4"/>
<organism evidence="7 8">
    <name type="scientific">Thermoflavifilum thermophilum</name>
    <dbReference type="NCBI Taxonomy" id="1393122"/>
    <lineage>
        <taxon>Bacteria</taxon>
        <taxon>Pseudomonadati</taxon>
        <taxon>Bacteroidota</taxon>
        <taxon>Chitinophagia</taxon>
        <taxon>Chitinophagales</taxon>
        <taxon>Chitinophagaceae</taxon>
        <taxon>Thermoflavifilum</taxon>
    </lineage>
</organism>
<feature type="domain" description="GtrA/DPMS transmembrane" evidence="6">
    <location>
        <begin position="29"/>
        <end position="156"/>
    </location>
</feature>
<keyword evidence="4 5" id="KW-0472">Membrane</keyword>
<accession>A0A1I7NFL4</accession>
<reference evidence="8" key="1">
    <citation type="submission" date="2016-10" db="EMBL/GenBank/DDBJ databases">
        <authorList>
            <person name="Varghese N."/>
            <person name="Submissions S."/>
        </authorList>
    </citation>
    <scope>NUCLEOTIDE SEQUENCE [LARGE SCALE GENOMIC DNA]</scope>
    <source>
        <strain evidence="8">DSM 14807</strain>
    </source>
</reference>
<feature type="transmembrane region" description="Helical" evidence="5">
    <location>
        <begin position="103"/>
        <end position="124"/>
    </location>
</feature>
<keyword evidence="2 5" id="KW-0812">Transmembrane</keyword>
<feature type="transmembrane region" description="Helical" evidence="5">
    <location>
        <begin position="65"/>
        <end position="91"/>
    </location>
</feature>
<protein>
    <submittedName>
        <fullName evidence="7">GtrA-like protein</fullName>
    </submittedName>
</protein>
<keyword evidence="3 5" id="KW-1133">Transmembrane helix</keyword>
<dbReference type="GO" id="GO:0016020">
    <property type="term" value="C:membrane"/>
    <property type="evidence" value="ECO:0007669"/>
    <property type="project" value="UniProtKB-SubCell"/>
</dbReference>
<dbReference type="Pfam" id="PF04138">
    <property type="entry name" value="GtrA_DPMS_TM"/>
    <property type="match status" value="1"/>
</dbReference>
<gene>
    <name evidence="7" type="ORF">SAMN05660895_1716</name>
</gene>
<evidence type="ECO:0000259" key="6">
    <source>
        <dbReference type="Pfam" id="PF04138"/>
    </source>
</evidence>
<feature type="transmembrane region" description="Helical" evidence="5">
    <location>
        <begin position="130"/>
        <end position="149"/>
    </location>
</feature>